<evidence type="ECO:0000256" key="4">
    <source>
        <dbReference type="ARBA" id="ARBA00022801"/>
    </source>
</evidence>
<comment type="subcellular location">
    <subcellularLocation>
        <location evidence="5">Cytoplasm</location>
    </subcellularLocation>
</comment>
<evidence type="ECO:0000256" key="6">
    <source>
        <dbReference type="SAM" id="MobiDB-lite"/>
    </source>
</evidence>
<evidence type="ECO:0000256" key="3">
    <source>
        <dbReference type="ARBA" id="ARBA00022722"/>
    </source>
</evidence>
<keyword evidence="1 5" id="KW-0963">Cytoplasm</keyword>
<feature type="region of interest" description="Disordered" evidence="6">
    <location>
        <begin position="1"/>
        <end position="24"/>
    </location>
</feature>
<dbReference type="InterPro" id="IPR006641">
    <property type="entry name" value="YqgF/RNaseH-like_dom"/>
</dbReference>
<organism evidence="8 9">
    <name type="scientific">Lapillicoccus jejuensis</name>
    <dbReference type="NCBI Taxonomy" id="402171"/>
    <lineage>
        <taxon>Bacteria</taxon>
        <taxon>Bacillati</taxon>
        <taxon>Actinomycetota</taxon>
        <taxon>Actinomycetes</taxon>
        <taxon>Micrococcales</taxon>
        <taxon>Intrasporangiaceae</taxon>
        <taxon>Lapillicoccus</taxon>
    </lineage>
</organism>
<name>A0A542E6K8_9MICO</name>
<dbReference type="InterPro" id="IPR037027">
    <property type="entry name" value="YqgF/RNaseH-like_dom_sf"/>
</dbReference>
<dbReference type="PANTHER" id="PTHR33317">
    <property type="entry name" value="POLYNUCLEOTIDYL TRANSFERASE, RIBONUCLEASE H-LIKE SUPERFAMILY PROTEIN"/>
    <property type="match status" value="1"/>
</dbReference>
<dbReference type="Proteomes" id="UP000317893">
    <property type="component" value="Unassembled WGS sequence"/>
</dbReference>
<proteinExistence type="inferred from homology"/>
<dbReference type="Pfam" id="PF03652">
    <property type="entry name" value="RuvX"/>
    <property type="match status" value="1"/>
</dbReference>
<evidence type="ECO:0000256" key="1">
    <source>
        <dbReference type="ARBA" id="ARBA00022490"/>
    </source>
</evidence>
<dbReference type="PANTHER" id="PTHR33317:SF4">
    <property type="entry name" value="POLYNUCLEOTIDYL TRANSFERASE, RIBONUCLEASE H-LIKE SUPERFAMILY PROTEIN"/>
    <property type="match status" value="1"/>
</dbReference>
<evidence type="ECO:0000256" key="2">
    <source>
        <dbReference type="ARBA" id="ARBA00022517"/>
    </source>
</evidence>
<dbReference type="Gene3D" id="3.30.420.140">
    <property type="entry name" value="YqgF/RNase H-like domain"/>
    <property type="match status" value="1"/>
</dbReference>
<keyword evidence="3 5" id="KW-0540">Nuclease</keyword>
<dbReference type="HAMAP" id="MF_00651">
    <property type="entry name" value="Nuclease_YqgF"/>
    <property type="match status" value="1"/>
</dbReference>
<dbReference type="AlphaFoldDB" id="A0A542E6K8"/>
<dbReference type="SMART" id="SM00732">
    <property type="entry name" value="YqgFc"/>
    <property type="match status" value="1"/>
</dbReference>
<reference evidence="8 9" key="1">
    <citation type="submission" date="2019-06" db="EMBL/GenBank/DDBJ databases">
        <title>Sequencing the genomes of 1000 actinobacteria strains.</title>
        <authorList>
            <person name="Klenk H.-P."/>
        </authorList>
    </citation>
    <scope>NUCLEOTIDE SEQUENCE [LARGE SCALE GENOMIC DNA]</scope>
    <source>
        <strain evidence="8 9">DSM 18607</strain>
    </source>
</reference>
<dbReference type="EMBL" id="VFMN01000001">
    <property type="protein sequence ID" value="TQJ10944.1"/>
    <property type="molecule type" value="Genomic_DNA"/>
</dbReference>
<evidence type="ECO:0000256" key="5">
    <source>
        <dbReference type="HAMAP-Rule" id="MF_00651"/>
    </source>
</evidence>
<keyword evidence="4 5" id="KW-0378">Hydrolase</keyword>
<dbReference type="GO" id="GO:0016788">
    <property type="term" value="F:hydrolase activity, acting on ester bonds"/>
    <property type="evidence" value="ECO:0007669"/>
    <property type="project" value="UniProtKB-UniRule"/>
</dbReference>
<gene>
    <name evidence="8" type="ORF">FB458_4088</name>
</gene>
<feature type="compositionally biased region" description="Gly residues" evidence="6">
    <location>
        <begin position="9"/>
        <end position="20"/>
    </location>
</feature>
<dbReference type="EC" id="3.1.-.-" evidence="5"/>
<protein>
    <recommendedName>
        <fullName evidence="5">Putative pre-16S rRNA nuclease</fullName>
        <ecNumber evidence="5">3.1.-.-</ecNumber>
    </recommendedName>
</protein>
<dbReference type="GO" id="GO:0005829">
    <property type="term" value="C:cytosol"/>
    <property type="evidence" value="ECO:0007669"/>
    <property type="project" value="TreeGrafter"/>
</dbReference>
<dbReference type="RefSeq" id="WP_425460862.1">
    <property type="nucleotide sequence ID" value="NZ_BAAAPR010000019.1"/>
</dbReference>
<dbReference type="SUPFAM" id="SSF53098">
    <property type="entry name" value="Ribonuclease H-like"/>
    <property type="match status" value="1"/>
</dbReference>
<comment type="caution">
    <text evidence="8">The sequence shown here is derived from an EMBL/GenBank/DDBJ whole genome shotgun (WGS) entry which is preliminary data.</text>
</comment>
<feature type="region of interest" description="Disordered" evidence="6">
    <location>
        <begin position="161"/>
        <end position="208"/>
    </location>
</feature>
<evidence type="ECO:0000313" key="8">
    <source>
        <dbReference type="EMBL" id="TQJ10944.1"/>
    </source>
</evidence>
<dbReference type="GO" id="GO:0004518">
    <property type="term" value="F:nuclease activity"/>
    <property type="evidence" value="ECO:0007669"/>
    <property type="project" value="UniProtKB-KW"/>
</dbReference>
<sequence>MSGAETPGPGAGGPPGGGPRAGVRLGVDVGSVRVGLAASDPSGLLATPVETLARDAAGGSDQRRIADETVARGVVEVVVGLPRSLSGEEGPAARTARAYAVELAALVRPVPVRLVDERLTTVSATRTLHESGLAGRAHRAVVDQAAAVLILQGALDAERASGRAPGELVTVRRRRKARTTGTDHARPHDEPTGRRPGSGPDPDTKDRT</sequence>
<evidence type="ECO:0000313" key="9">
    <source>
        <dbReference type="Proteomes" id="UP000317893"/>
    </source>
</evidence>
<feature type="compositionally biased region" description="Basic and acidic residues" evidence="6">
    <location>
        <begin position="181"/>
        <end position="193"/>
    </location>
</feature>
<accession>A0A542E6K8</accession>
<feature type="domain" description="YqgF/RNase H-like" evidence="7">
    <location>
        <begin position="22"/>
        <end position="124"/>
    </location>
</feature>
<comment type="similarity">
    <text evidence="5">Belongs to the YqgF HJR family.</text>
</comment>
<dbReference type="GO" id="GO:0000967">
    <property type="term" value="P:rRNA 5'-end processing"/>
    <property type="evidence" value="ECO:0007669"/>
    <property type="project" value="UniProtKB-UniRule"/>
</dbReference>
<dbReference type="NCBIfam" id="TIGR00250">
    <property type="entry name" value="RNAse_H_YqgF"/>
    <property type="match status" value="1"/>
</dbReference>
<comment type="function">
    <text evidence="5">Could be a nuclease involved in processing of the 5'-end of pre-16S rRNA.</text>
</comment>
<keyword evidence="2 5" id="KW-0690">Ribosome biogenesis</keyword>
<evidence type="ECO:0000259" key="7">
    <source>
        <dbReference type="SMART" id="SM00732"/>
    </source>
</evidence>
<dbReference type="InterPro" id="IPR012337">
    <property type="entry name" value="RNaseH-like_sf"/>
</dbReference>
<dbReference type="CDD" id="cd16964">
    <property type="entry name" value="YqgF"/>
    <property type="match status" value="1"/>
</dbReference>
<keyword evidence="9" id="KW-1185">Reference proteome</keyword>
<dbReference type="InterPro" id="IPR005227">
    <property type="entry name" value="YqgF"/>
</dbReference>